<dbReference type="GO" id="GO:0005737">
    <property type="term" value="C:cytoplasm"/>
    <property type="evidence" value="ECO:0007669"/>
    <property type="project" value="UniProtKB-ARBA"/>
</dbReference>
<dbReference type="AlphaFoldDB" id="A0ABC8KIY2"/>
<comment type="caution">
    <text evidence="4">The sequence shown here is derived from an EMBL/GenBank/DDBJ whole genome shotgun (WGS) entry which is preliminary data.</text>
</comment>
<dbReference type="Proteomes" id="UP001642260">
    <property type="component" value="Unassembled WGS sequence"/>
</dbReference>
<dbReference type="Gene3D" id="1.25.70.10">
    <property type="entry name" value="Transcription termination factor 3, mitochondrial"/>
    <property type="match status" value="1"/>
</dbReference>
<dbReference type="PANTHER" id="PTHR13068">
    <property type="entry name" value="CGI-12 PROTEIN-RELATED"/>
    <property type="match status" value="1"/>
</dbReference>
<keyword evidence="5" id="KW-1185">Reference proteome</keyword>
<keyword evidence="2" id="KW-0805">Transcription regulation</keyword>
<sequence>MYSLIFQGRSLEVQKWLPLRSALNLFQNASLFSSATAADVEDGRKGNNFTVSHLLTSLGLSTKLAESIISGNKGNPDSVLNLLRSHGFTDPQISTIITDYPRLLLLDAEKSLAPKLQFLKLKGASTSELTEILSKVPKILGEKGENTISRYYGFVKDIIEADKNLNSCQSLPHDKLRNIMVLRGLGVPQKLLFSRLISEGQPVCGKENFDIALNKVLEMGFDPTTLKFLRALQIFYDLRDHKQ</sequence>
<keyword evidence="2" id="KW-0806">Transcription termination</keyword>
<dbReference type="Pfam" id="PF02536">
    <property type="entry name" value="mTERF"/>
    <property type="match status" value="1"/>
</dbReference>
<evidence type="ECO:0000256" key="3">
    <source>
        <dbReference type="ARBA" id="ARBA00022946"/>
    </source>
</evidence>
<evidence type="ECO:0000256" key="2">
    <source>
        <dbReference type="ARBA" id="ARBA00022472"/>
    </source>
</evidence>
<accession>A0ABC8KIY2</accession>
<dbReference type="InterPro" id="IPR038538">
    <property type="entry name" value="MTERF_sf"/>
</dbReference>
<name>A0ABC8KIY2_ERUVS</name>
<dbReference type="InterPro" id="IPR003690">
    <property type="entry name" value="MTERF"/>
</dbReference>
<proteinExistence type="inferred from homology"/>
<dbReference type="GO" id="GO:0006353">
    <property type="term" value="P:DNA-templated transcription termination"/>
    <property type="evidence" value="ECO:0007669"/>
    <property type="project" value="UniProtKB-KW"/>
</dbReference>
<reference evidence="4 5" key="1">
    <citation type="submission" date="2022-03" db="EMBL/GenBank/DDBJ databases">
        <authorList>
            <person name="Macdonald S."/>
            <person name="Ahmed S."/>
            <person name="Newling K."/>
        </authorList>
    </citation>
    <scope>NUCLEOTIDE SEQUENCE [LARGE SCALE GENOMIC DNA]</scope>
</reference>
<dbReference type="PANTHER" id="PTHR13068:SF133">
    <property type="entry name" value="MITOCHONDRIAL TRANSCRIPTION TERMINATION FACTOR FAMILY PROTEIN"/>
    <property type="match status" value="1"/>
</dbReference>
<evidence type="ECO:0000313" key="4">
    <source>
        <dbReference type="EMBL" id="CAH8359099.1"/>
    </source>
</evidence>
<gene>
    <name evidence="4" type="ORF">ERUC_LOCUS24855</name>
</gene>
<evidence type="ECO:0000256" key="1">
    <source>
        <dbReference type="ARBA" id="ARBA00007692"/>
    </source>
</evidence>
<dbReference type="SMART" id="SM00733">
    <property type="entry name" value="Mterf"/>
    <property type="match status" value="2"/>
</dbReference>
<protein>
    <submittedName>
        <fullName evidence="4">Uncharacterized protein</fullName>
    </submittedName>
</protein>
<keyword evidence="2" id="KW-0804">Transcription</keyword>
<dbReference type="EMBL" id="CAKOAT010259598">
    <property type="protein sequence ID" value="CAH8359099.1"/>
    <property type="molecule type" value="Genomic_DNA"/>
</dbReference>
<keyword evidence="3" id="KW-0809">Transit peptide</keyword>
<evidence type="ECO:0000313" key="5">
    <source>
        <dbReference type="Proteomes" id="UP001642260"/>
    </source>
</evidence>
<organism evidence="4 5">
    <name type="scientific">Eruca vesicaria subsp. sativa</name>
    <name type="common">Garden rocket</name>
    <name type="synonym">Eruca sativa</name>
    <dbReference type="NCBI Taxonomy" id="29727"/>
    <lineage>
        <taxon>Eukaryota</taxon>
        <taxon>Viridiplantae</taxon>
        <taxon>Streptophyta</taxon>
        <taxon>Embryophyta</taxon>
        <taxon>Tracheophyta</taxon>
        <taxon>Spermatophyta</taxon>
        <taxon>Magnoliopsida</taxon>
        <taxon>eudicotyledons</taxon>
        <taxon>Gunneridae</taxon>
        <taxon>Pentapetalae</taxon>
        <taxon>rosids</taxon>
        <taxon>malvids</taxon>
        <taxon>Brassicales</taxon>
        <taxon>Brassicaceae</taxon>
        <taxon>Brassiceae</taxon>
        <taxon>Eruca</taxon>
    </lineage>
</organism>
<comment type="similarity">
    <text evidence="1">Belongs to the mTERF family.</text>
</comment>